<evidence type="ECO:0000313" key="3">
    <source>
        <dbReference type="EMBL" id="KAF2461013.1"/>
    </source>
</evidence>
<dbReference type="GO" id="GO:0005737">
    <property type="term" value="C:cytoplasm"/>
    <property type="evidence" value="ECO:0007669"/>
    <property type="project" value="TreeGrafter"/>
</dbReference>
<dbReference type="InterPro" id="IPR058055">
    <property type="entry name" value="PA-PLA1"/>
</dbReference>
<proteinExistence type="predicted"/>
<dbReference type="GO" id="GO:0046872">
    <property type="term" value="F:metal ion binding"/>
    <property type="evidence" value="ECO:0007669"/>
    <property type="project" value="InterPro"/>
</dbReference>
<accession>A0A6A6PC72</accession>
<dbReference type="PANTHER" id="PTHR23509:SF6">
    <property type="entry name" value="PHOSPHOLIPASE C1020.13C-RELATED"/>
    <property type="match status" value="1"/>
</dbReference>
<feature type="domain" description="DDHD" evidence="2">
    <location>
        <begin position="718"/>
        <end position="927"/>
    </location>
</feature>
<name>A0A6A6PC72_9PEZI</name>
<gene>
    <name evidence="3" type="ORF">BDY21DRAFT_279250</name>
</gene>
<feature type="region of interest" description="Disordered" evidence="1">
    <location>
        <begin position="28"/>
        <end position="78"/>
    </location>
</feature>
<feature type="region of interest" description="Disordered" evidence="1">
    <location>
        <begin position="401"/>
        <end position="422"/>
    </location>
</feature>
<evidence type="ECO:0000259" key="2">
    <source>
        <dbReference type="PROSITE" id="PS51043"/>
    </source>
</evidence>
<evidence type="ECO:0000256" key="1">
    <source>
        <dbReference type="SAM" id="MobiDB-lite"/>
    </source>
</evidence>
<dbReference type="AlphaFoldDB" id="A0A6A6PC72"/>
<dbReference type="InterPro" id="IPR004177">
    <property type="entry name" value="DDHD_dom"/>
</dbReference>
<feature type="region of interest" description="Disordered" evidence="1">
    <location>
        <begin position="483"/>
        <end position="523"/>
    </location>
</feature>
<dbReference type="InterPro" id="IPR029058">
    <property type="entry name" value="AB_hydrolase_fold"/>
</dbReference>
<organism evidence="3 4">
    <name type="scientific">Lineolata rhizophorae</name>
    <dbReference type="NCBI Taxonomy" id="578093"/>
    <lineage>
        <taxon>Eukaryota</taxon>
        <taxon>Fungi</taxon>
        <taxon>Dikarya</taxon>
        <taxon>Ascomycota</taxon>
        <taxon>Pezizomycotina</taxon>
        <taxon>Dothideomycetes</taxon>
        <taxon>Dothideomycetes incertae sedis</taxon>
        <taxon>Lineolatales</taxon>
        <taxon>Lineolataceae</taxon>
        <taxon>Lineolata</taxon>
    </lineage>
</organism>
<feature type="compositionally biased region" description="Polar residues" evidence="1">
    <location>
        <begin position="140"/>
        <end position="149"/>
    </location>
</feature>
<dbReference type="SMART" id="SM01127">
    <property type="entry name" value="DDHD"/>
    <property type="match status" value="1"/>
</dbReference>
<dbReference type="PANTHER" id="PTHR23509">
    <property type="entry name" value="PA-PL1 PHOSPHOLIPASE FAMILY"/>
    <property type="match status" value="1"/>
</dbReference>
<dbReference type="Pfam" id="PF02862">
    <property type="entry name" value="DDHD"/>
    <property type="match status" value="2"/>
</dbReference>
<dbReference type="PROSITE" id="PS51043">
    <property type="entry name" value="DDHD"/>
    <property type="match status" value="1"/>
</dbReference>
<feature type="region of interest" description="Disordered" evidence="1">
    <location>
        <begin position="101"/>
        <end position="263"/>
    </location>
</feature>
<sequence length="948" mass="104290">MVEPASGPAQRAASESLQTSRYIREVLHAPERPPPATVRYFYTSPLPIDDPLSPLPPPQHASAAATARRHPPRPFSKYDNDALEAKWLRLRTRLLEYEELGGEKNTARPHASSISGRRSTVGRRRRDSTADRTSRRASQLMETTTLTDSPSERPREEEDLASAPPFSLSPRGLDPAELVEPSTTGTPFIRAPSRTRLAQLRRQSPPPSPRSQGSRPSPQPFDSYDWDDAARGPNVRGRNDSEGSRSGFGQAEASSERPSAKVPVGVSRLHSVVMPQLQMEPIYWSPLNDIAPVCRGTWFYKETMYPVEVDVANMLEAGYLSLQPWTETWNDELNSAMEVGALGEMKILHRLWPEKPPKVPESRPSTSRGVDGGLMQTYVSLDEITPERERELAAEHAEDLIDISTGPDGPDNKASGSNPYGKDGRVRAYLHAGVIYANATDAYILRPNLQPSDYYGRRPLANYIRKGREIGIKVIRGFDQEAWDKQHPPKKGKVAAKAREGVSSAEAGEPLSSRRKSDPSLEVAERPKVTDLVLVIHGIGQKLSERVESFHFTHAINSLRRDVNVALASDNVKIHLRKGMGGIMVLPVNWRLSLSFEDGGYRTEDDNTFNQYSLKDITPDTLPSVRNIVSDVMLDIPYYLSNEHNPKMLRACINEANRIYRLWCANNPGFAEYGRVHLIAHSLGSVMAVDILSNQPTHVPRHLGDPSTPSDKLPTNHFLFDVSSLFVCGSPVGFFLLLKRAQLLPRIDRNKPGVDQALAETARRSPGIAASQGVHGCLAVDNIYNVLNPYDPVAYALNAAVDATYAAALKPALVPSAVAPFFSFPNPFGRSSAASVAPATSATGSASKRPAGPTHLPSTVELETHDFSREERAEARAALLNDNMQIDYYLRAGGGPLTLQYLTMLGAHSSYWVSADFVRFVVVEVGRPAGRLGTLPQLRAVKRKGVVG</sequence>
<dbReference type="SUPFAM" id="SSF53474">
    <property type="entry name" value="alpha/beta-Hydrolases"/>
    <property type="match status" value="1"/>
</dbReference>
<protein>
    <submittedName>
        <fullName evidence="3">DDHD domain-containing protein</fullName>
    </submittedName>
</protein>
<keyword evidence="4" id="KW-1185">Reference proteome</keyword>
<reference evidence="3" key="1">
    <citation type="journal article" date="2020" name="Stud. Mycol.">
        <title>101 Dothideomycetes genomes: a test case for predicting lifestyles and emergence of pathogens.</title>
        <authorList>
            <person name="Haridas S."/>
            <person name="Albert R."/>
            <person name="Binder M."/>
            <person name="Bloem J."/>
            <person name="Labutti K."/>
            <person name="Salamov A."/>
            <person name="Andreopoulos B."/>
            <person name="Baker S."/>
            <person name="Barry K."/>
            <person name="Bills G."/>
            <person name="Bluhm B."/>
            <person name="Cannon C."/>
            <person name="Castanera R."/>
            <person name="Culley D."/>
            <person name="Daum C."/>
            <person name="Ezra D."/>
            <person name="Gonzalez J."/>
            <person name="Henrissat B."/>
            <person name="Kuo A."/>
            <person name="Liang C."/>
            <person name="Lipzen A."/>
            <person name="Lutzoni F."/>
            <person name="Magnuson J."/>
            <person name="Mondo S."/>
            <person name="Nolan M."/>
            <person name="Ohm R."/>
            <person name="Pangilinan J."/>
            <person name="Park H.-J."/>
            <person name="Ramirez L."/>
            <person name="Alfaro M."/>
            <person name="Sun H."/>
            <person name="Tritt A."/>
            <person name="Yoshinaga Y."/>
            <person name="Zwiers L.-H."/>
            <person name="Turgeon B."/>
            <person name="Goodwin S."/>
            <person name="Spatafora J."/>
            <person name="Crous P."/>
            <person name="Grigoriev I."/>
        </authorList>
    </citation>
    <scope>NUCLEOTIDE SEQUENCE</scope>
    <source>
        <strain evidence="3">ATCC 16933</strain>
    </source>
</reference>
<dbReference type="Proteomes" id="UP000799766">
    <property type="component" value="Unassembled WGS sequence"/>
</dbReference>
<dbReference type="GO" id="GO:0004620">
    <property type="term" value="F:phospholipase activity"/>
    <property type="evidence" value="ECO:0007669"/>
    <property type="project" value="TreeGrafter"/>
</dbReference>
<dbReference type="OrthoDB" id="69269at2759"/>
<evidence type="ECO:0000313" key="4">
    <source>
        <dbReference type="Proteomes" id="UP000799766"/>
    </source>
</evidence>
<dbReference type="EMBL" id="MU001672">
    <property type="protein sequence ID" value="KAF2461013.1"/>
    <property type="molecule type" value="Genomic_DNA"/>
</dbReference>